<organism evidence="4 5">
    <name type="scientific">Burkholderia vietnamiensis</name>
    <dbReference type="NCBI Taxonomy" id="60552"/>
    <lineage>
        <taxon>Bacteria</taxon>
        <taxon>Pseudomonadati</taxon>
        <taxon>Pseudomonadota</taxon>
        <taxon>Betaproteobacteria</taxon>
        <taxon>Burkholderiales</taxon>
        <taxon>Burkholderiaceae</taxon>
        <taxon>Burkholderia</taxon>
        <taxon>Burkholderia cepacia complex</taxon>
    </lineage>
</organism>
<comment type="caution">
    <text evidence="4">The sequence shown here is derived from an EMBL/GenBank/DDBJ whole genome shotgun (WGS) entry which is preliminary data.</text>
</comment>
<dbReference type="Proteomes" id="UP001171620">
    <property type="component" value="Unassembled WGS sequence"/>
</dbReference>
<dbReference type="InterPro" id="IPR018114">
    <property type="entry name" value="TRYPSIN_HIS"/>
</dbReference>
<feature type="domain" description="Metalloprotease StcE C-terminal" evidence="3">
    <location>
        <begin position="387"/>
        <end position="476"/>
    </location>
</feature>
<feature type="signal peptide" evidence="1">
    <location>
        <begin position="1"/>
        <end position="21"/>
    </location>
</feature>
<dbReference type="Gene3D" id="2.60.20.40">
    <property type="match status" value="2"/>
</dbReference>
<evidence type="ECO:0000313" key="5">
    <source>
        <dbReference type="Proteomes" id="UP001171620"/>
    </source>
</evidence>
<dbReference type="InterPro" id="IPR043504">
    <property type="entry name" value="Peptidase_S1_PA_chymotrypsin"/>
</dbReference>
<dbReference type="EMBL" id="JAUJRV010000014">
    <property type="protein sequence ID" value="MDN7796912.1"/>
    <property type="molecule type" value="Genomic_DNA"/>
</dbReference>
<proteinExistence type="predicted"/>
<protein>
    <submittedName>
        <fullName evidence="4">Trypsin-like serine protease</fullName>
        <ecNumber evidence="4">3.4.21.-</ecNumber>
    </submittedName>
</protein>
<keyword evidence="1" id="KW-0732">Signal</keyword>
<dbReference type="InterPro" id="IPR009003">
    <property type="entry name" value="Peptidase_S1_PA"/>
</dbReference>
<keyword evidence="4" id="KW-0378">Hydrolase</keyword>
<evidence type="ECO:0000259" key="2">
    <source>
        <dbReference type="Pfam" id="PF00089"/>
    </source>
</evidence>
<name>A0AAW7T435_BURVI</name>
<dbReference type="Pfam" id="PF17945">
    <property type="entry name" value="Crystall_4"/>
    <property type="match status" value="2"/>
</dbReference>
<evidence type="ECO:0000313" key="4">
    <source>
        <dbReference type="EMBL" id="MDN7796912.1"/>
    </source>
</evidence>
<dbReference type="RefSeq" id="WP_080957720.1">
    <property type="nucleotide sequence ID" value="NZ_CADFEV010000024.1"/>
</dbReference>
<dbReference type="PROSITE" id="PS00134">
    <property type="entry name" value="TRYPSIN_HIS"/>
    <property type="match status" value="1"/>
</dbReference>
<feature type="domain" description="Metalloprotease StcE C-terminal" evidence="3">
    <location>
        <begin position="291"/>
        <end position="379"/>
    </location>
</feature>
<evidence type="ECO:0000259" key="3">
    <source>
        <dbReference type="Pfam" id="PF17945"/>
    </source>
</evidence>
<feature type="chain" id="PRO_5043712208" evidence="1">
    <location>
        <begin position="22"/>
        <end position="478"/>
    </location>
</feature>
<keyword evidence="4" id="KW-0645">Protease</keyword>
<sequence length="478" mass="51483">MKKIIVSAGLAALVASSAAHALRIDEATFKYYGGDSADLANSIKTHNDQLRAFSYETPWLAVGEVGGCTATWLGDNGGWTYVLTAAHCAGYQGTETAVTKRFTTLDRRVVASGRGTAYVPPQRINKPAGMGGASTDIAILKLPTLHPIADVLGKPVERPILNDDPHEKDRDVIFVGYGSWGVGAKGSGSYWPANGERRLYGRSRIDSIFELGYGIGASYRSAGPSPFWTRTASGDSGSAWWQIRDGKPVIIATTNGGGDNYSTGARVSKYVDWIKSVYPEARFLSAEQPAGCIVSLQTAARYCLPVGQRSGYALPSWIYAHDVFVDAAPGTAVMLSDWDNLSYNRIATFVGTVENGGLKQVKAVNGQVLDFSRPHSMRVERDTTPLGCIVSLTSGAKYCLPAGQRSGRALPSWIYANEVQVEAAAGIAVMLSDTDDLAFNRVATFTGLTQNWELKKAKAWNGEDLDFSRPKSMRVVQQ</sequence>
<dbReference type="AlphaFoldDB" id="A0AAW7T435"/>
<dbReference type="GO" id="GO:0004252">
    <property type="term" value="F:serine-type endopeptidase activity"/>
    <property type="evidence" value="ECO:0007669"/>
    <property type="project" value="InterPro"/>
</dbReference>
<gene>
    <name evidence="4" type="ORF">QZM33_18415</name>
</gene>
<dbReference type="InterPro" id="IPR040966">
    <property type="entry name" value="StcE_C"/>
</dbReference>
<feature type="domain" description="Peptidase S1" evidence="2">
    <location>
        <begin position="54"/>
        <end position="274"/>
    </location>
</feature>
<dbReference type="InterPro" id="IPR001254">
    <property type="entry name" value="Trypsin_dom"/>
</dbReference>
<reference evidence="4" key="1">
    <citation type="submission" date="2023-07" db="EMBL/GenBank/DDBJ databases">
        <title>A collection of bacterial strains from the Burkholderia cepacia Research Laboratory and Repository.</title>
        <authorList>
            <person name="Lipuma J."/>
            <person name="Spilker T."/>
            <person name="Caverly L."/>
        </authorList>
    </citation>
    <scope>NUCLEOTIDE SEQUENCE</scope>
    <source>
        <strain evidence="4">AU44268</strain>
    </source>
</reference>
<accession>A0AAW7T435</accession>
<dbReference type="Gene3D" id="2.40.10.10">
    <property type="entry name" value="Trypsin-like serine proteases"/>
    <property type="match status" value="1"/>
</dbReference>
<evidence type="ECO:0000256" key="1">
    <source>
        <dbReference type="SAM" id="SignalP"/>
    </source>
</evidence>
<dbReference type="SUPFAM" id="SSF50494">
    <property type="entry name" value="Trypsin-like serine proteases"/>
    <property type="match status" value="1"/>
</dbReference>
<dbReference type="GO" id="GO:0006508">
    <property type="term" value="P:proteolysis"/>
    <property type="evidence" value="ECO:0007669"/>
    <property type="project" value="UniProtKB-KW"/>
</dbReference>
<dbReference type="EC" id="3.4.21.-" evidence="4"/>
<dbReference type="Pfam" id="PF00089">
    <property type="entry name" value="Trypsin"/>
    <property type="match status" value="1"/>
</dbReference>